<dbReference type="AlphaFoldDB" id="A0A427AHW2"/>
<protein>
    <submittedName>
        <fullName evidence="2">Uncharacterized protein</fullName>
    </submittedName>
</protein>
<evidence type="ECO:0000256" key="1">
    <source>
        <dbReference type="SAM" id="Phobius"/>
    </source>
</evidence>
<comment type="caution">
    <text evidence="2">The sequence shown here is derived from an EMBL/GenBank/DDBJ whole genome shotgun (WGS) entry which is preliminary data.</text>
</comment>
<keyword evidence="1" id="KW-1133">Transmembrane helix</keyword>
<evidence type="ECO:0000313" key="2">
    <source>
        <dbReference type="EMBL" id="RRT75838.1"/>
    </source>
</evidence>
<organism evidence="2 3">
    <name type="scientific">Ensete ventricosum</name>
    <name type="common">Abyssinian banana</name>
    <name type="synonym">Musa ensete</name>
    <dbReference type="NCBI Taxonomy" id="4639"/>
    <lineage>
        <taxon>Eukaryota</taxon>
        <taxon>Viridiplantae</taxon>
        <taxon>Streptophyta</taxon>
        <taxon>Embryophyta</taxon>
        <taxon>Tracheophyta</taxon>
        <taxon>Spermatophyta</taxon>
        <taxon>Magnoliopsida</taxon>
        <taxon>Liliopsida</taxon>
        <taxon>Zingiberales</taxon>
        <taxon>Musaceae</taxon>
        <taxon>Ensete</taxon>
    </lineage>
</organism>
<reference evidence="2 3" key="1">
    <citation type="journal article" date="2014" name="Agronomy (Basel)">
        <title>A Draft Genome Sequence for Ensete ventricosum, the Drought-Tolerant Tree Against Hunger.</title>
        <authorList>
            <person name="Harrison J."/>
            <person name="Moore K.A."/>
            <person name="Paszkiewicz K."/>
            <person name="Jones T."/>
            <person name="Grant M."/>
            <person name="Ambacheew D."/>
            <person name="Muzemil S."/>
            <person name="Studholme D.J."/>
        </authorList>
    </citation>
    <scope>NUCLEOTIDE SEQUENCE [LARGE SCALE GENOMIC DNA]</scope>
</reference>
<keyword evidence="1" id="KW-0812">Transmembrane</keyword>
<evidence type="ECO:0000313" key="3">
    <source>
        <dbReference type="Proteomes" id="UP000287651"/>
    </source>
</evidence>
<accession>A0A427AHW2</accession>
<dbReference type="EMBL" id="AMZH03002363">
    <property type="protein sequence ID" value="RRT75838.1"/>
    <property type="molecule type" value="Genomic_DNA"/>
</dbReference>
<gene>
    <name evidence="2" type="ORF">B296_00013982</name>
</gene>
<keyword evidence="1" id="KW-0472">Membrane</keyword>
<sequence length="49" mass="5799">YFSSTLPPTQVFLKGEGIEAEAVEFVVLYILHFSPYIFNIYNLILYFYK</sequence>
<proteinExistence type="predicted"/>
<dbReference type="Proteomes" id="UP000287651">
    <property type="component" value="Unassembled WGS sequence"/>
</dbReference>
<feature type="non-terminal residue" evidence="2">
    <location>
        <position position="1"/>
    </location>
</feature>
<name>A0A427AHW2_ENSVE</name>
<feature type="transmembrane region" description="Helical" evidence="1">
    <location>
        <begin position="26"/>
        <end position="48"/>
    </location>
</feature>